<dbReference type="OrthoDB" id="12479at2"/>
<evidence type="ECO:0000313" key="2">
    <source>
        <dbReference type="Proteomes" id="UP000280881"/>
    </source>
</evidence>
<organism evidence="1 2">
    <name type="scientific">Thermovibrio guaymasensis</name>
    <dbReference type="NCBI Taxonomy" id="240167"/>
    <lineage>
        <taxon>Bacteria</taxon>
        <taxon>Pseudomonadati</taxon>
        <taxon>Aquificota</taxon>
        <taxon>Aquificia</taxon>
        <taxon>Desulfurobacteriales</taxon>
        <taxon>Desulfurobacteriaceae</taxon>
        <taxon>Thermovibrio</taxon>
    </lineage>
</organism>
<dbReference type="Proteomes" id="UP000280881">
    <property type="component" value="Unassembled WGS sequence"/>
</dbReference>
<dbReference type="EMBL" id="RBIE01000002">
    <property type="protein sequence ID" value="RKQ61870.1"/>
    <property type="molecule type" value="Genomic_DNA"/>
</dbReference>
<keyword evidence="2" id="KW-1185">Reference proteome</keyword>
<dbReference type="RefSeq" id="WP_121171297.1">
    <property type="nucleotide sequence ID" value="NZ_RBIE01000002.1"/>
</dbReference>
<name>A0A420W733_9BACT</name>
<reference evidence="1 2" key="1">
    <citation type="submission" date="2018-10" db="EMBL/GenBank/DDBJ databases">
        <title>Genomic Encyclopedia of Type Strains, Phase IV (KMG-IV): sequencing the most valuable type-strain genomes for metagenomic binning, comparative biology and taxonomic classification.</title>
        <authorList>
            <person name="Goeker M."/>
        </authorList>
    </citation>
    <scope>NUCLEOTIDE SEQUENCE [LARGE SCALE GENOMIC DNA]</scope>
    <source>
        <strain evidence="1 2">DSM 15521</strain>
    </source>
</reference>
<gene>
    <name evidence="1" type="ORF">C7457_1329</name>
</gene>
<evidence type="ECO:0000313" key="1">
    <source>
        <dbReference type="EMBL" id="RKQ61870.1"/>
    </source>
</evidence>
<proteinExistence type="predicted"/>
<protein>
    <submittedName>
        <fullName evidence="1">Uncharacterized protein</fullName>
    </submittedName>
</protein>
<comment type="caution">
    <text evidence="1">The sequence shown here is derived from an EMBL/GenBank/DDBJ whole genome shotgun (WGS) entry which is preliminary data.</text>
</comment>
<sequence length="194" mass="22357">MRVLITGPLKGNLERLRGLIEVSQPDLTVVIGPLEIKEPLKLERTWFFVRGISDELQPLSKSDGIDLLSRIFRTKEGITFSGLSGVYHPSTEKFTREEWIKAKGKIERKKRNYLFKEDYEALIVPFKNTSIERLDFLVLSDSPEKLPIKRIVEETKPKFVFFPSTTYLKETSGEITFVGLEEISSPKGKYILYL</sequence>
<dbReference type="AlphaFoldDB" id="A0A420W733"/>
<accession>A0A420W733</accession>